<proteinExistence type="predicted"/>
<reference evidence="2 3" key="1">
    <citation type="submission" date="2019-03" db="EMBL/GenBank/DDBJ databases">
        <title>Draft genome sequence of humic substances-degrading Pseudomonas kribbensis CHA-19 from forest soil.</title>
        <authorList>
            <person name="Kim D."/>
        </authorList>
    </citation>
    <scope>NUCLEOTIDE SEQUENCE [LARGE SCALE GENOMIC DNA]</scope>
    <source>
        <strain evidence="2 3">CHA-19</strain>
    </source>
</reference>
<protein>
    <submittedName>
        <fullName evidence="2">Uncharacterized protein</fullName>
    </submittedName>
</protein>
<evidence type="ECO:0000313" key="3">
    <source>
        <dbReference type="Proteomes" id="UP000297555"/>
    </source>
</evidence>
<dbReference type="AlphaFoldDB" id="A0A4Y8VG80"/>
<name>A0A4Y8VG80_9PSED</name>
<dbReference type="OrthoDB" id="9815989at2"/>
<evidence type="ECO:0000313" key="2">
    <source>
        <dbReference type="EMBL" id="TFH79902.1"/>
    </source>
</evidence>
<accession>A0A4Y8VG80</accession>
<dbReference type="Proteomes" id="UP000297555">
    <property type="component" value="Unassembled WGS sequence"/>
</dbReference>
<sequence>MNLFAIGKHADGEFGDMQEDEYSLVECTGKDVRESANATSCVFHWVSTSSRILRWRSKDVSPFERVRAQDPKVNARLNNDALSRPRPVSFRTIQLSPPHPIQAPDKIA</sequence>
<organism evidence="2 3">
    <name type="scientific">Pseudomonas kribbensis</name>
    <dbReference type="NCBI Taxonomy" id="1628086"/>
    <lineage>
        <taxon>Bacteria</taxon>
        <taxon>Pseudomonadati</taxon>
        <taxon>Pseudomonadota</taxon>
        <taxon>Gammaproteobacteria</taxon>
        <taxon>Pseudomonadales</taxon>
        <taxon>Pseudomonadaceae</taxon>
        <taxon>Pseudomonas</taxon>
    </lineage>
</organism>
<evidence type="ECO:0000256" key="1">
    <source>
        <dbReference type="SAM" id="MobiDB-lite"/>
    </source>
</evidence>
<dbReference type="EMBL" id="SPDQ01000015">
    <property type="protein sequence ID" value="TFH79902.1"/>
    <property type="molecule type" value="Genomic_DNA"/>
</dbReference>
<gene>
    <name evidence="2" type="ORF">E4J90_14600</name>
</gene>
<comment type="caution">
    <text evidence="2">The sequence shown here is derived from an EMBL/GenBank/DDBJ whole genome shotgun (WGS) entry which is preliminary data.</text>
</comment>
<feature type="region of interest" description="Disordered" evidence="1">
    <location>
        <begin position="88"/>
        <end position="108"/>
    </location>
</feature>